<reference evidence="8" key="2">
    <citation type="submission" date="2015-01" db="EMBL/GenBank/DDBJ databases">
        <title>Evolutionary Origins and Diversification of the Mycorrhizal Mutualists.</title>
        <authorList>
            <consortium name="DOE Joint Genome Institute"/>
            <consortium name="Mycorrhizal Genomics Consortium"/>
            <person name="Kohler A."/>
            <person name="Kuo A."/>
            <person name="Nagy L.G."/>
            <person name="Floudas D."/>
            <person name="Copeland A."/>
            <person name="Barry K.W."/>
            <person name="Cichocki N."/>
            <person name="Veneault-Fourrey C."/>
            <person name="LaButti K."/>
            <person name="Lindquist E.A."/>
            <person name="Lipzen A."/>
            <person name="Lundell T."/>
            <person name="Morin E."/>
            <person name="Murat C."/>
            <person name="Riley R."/>
            <person name="Ohm R."/>
            <person name="Sun H."/>
            <person name="Tunlid A."/>
            <person name="Henrissat B."/>
            <person name="Grigoriev I.V."/>
            <person name="Hibbett D.S."/>
            <person name="Martin F."/>
        </authorList>
    </citation>
    <scope>NUCLEOTIDE SEQUENCE [LARGE SCALE GENOMIC DNA]</scope>
    <source>
        <strain evidence="8">MUT 4182</strain>
    </source>
</reference>
<evidence type="ECO:0000256" key="5">
    <source>
        <dbReference type="SAM" id="MobiDB-lite"/>
    </source>
</evidence>
<keyword evidence="2 4" id="KW-0863">Zinc-finger</keyword>
<dbReference type="CDD" id="cd23024">
    <property type="entry name" value="zf-HIT_ZNHIT2-3"/>
    <property type="match status" value="1"/>
</dbReference>
<dbReference type="GO" id="GO:0048254">
    <property type="term" value="P:snoRNA localization"/>
    <property type="evidence" value="ECO:0007669"/>
    <property type="project" value="TreeGrafter"/>
</dbReference>
<dbReference type="HOGENOM" id="CLU_105540_0_0_1"/>
<protein>
    <recommendedName>
        <fullName evidence="6">HIT-type domain-containing protein</fullName>
    </recommendedName>
</protein>
<evidence type="ECO:0000256" key="1">
    <source>
        <dbReference type="ARBA" id="ARBA00022723"/>
    </source>
</evidence>
<dbReference type="InterPro" id="IPR051639">
    <property type="entry name" value="BCD1"/>
</dbReference>
<dbReference type="PROSITE" id="PS51083">
    <property type="entry name" value="ZF_HIT"/>
    <property type="match status" value="1"/>
</dbReference>
<evidence type="ECO:0000313" key="8">
    <source>
        <dbReference type="Proteomes" id="UP000054248"/>
    </source>
</evidence>
<keyword evidence="3" id="KW-0862">Zinc</keyword>
<dbReference type="AlphaFoldDB" id="A0A0C3QN43"/>
<dbReference type="PANTHER" id="PTHR13483">
    <property type="entry name" value="BOX C_D SNORNA PROTEIN 1-RELATED"/>
    <property type="match status" value="1"/>
</dbReference>
<evidence type="ECO:0000259" key="6">
    <source>
        <dbReference type="PROSITE" id="PS51083"/>
    </source>
</evidence>
<dbReference type="GO" id="GO:0005634">
    <property type="term" value="C:nucleus"/>
    <property type="evidence" value="ECO:0007669"/>
    <property type="project" value="TreeGrafter"/>
</dbReference>
<dbReference type="Proteomes" id="UP000054248">
    <property type="component" value="Unassembled WGS sequence"/>
</dbReference>
<feature type="region of interest" description="Disordered" evidence="5">
    <location>
        <begin position="44"/>
        <end position="91"/>
    </location>
</feature>
<dbReference type="OrthoDB" id="18412at2759"/>
<dbReference type="Gene3D" id="3.30.60.190">
    <property type="match status" value="1"/>
</dbReference>
<dbReference type="GO" id="GO:0000492">
    <property type="term" value="P:box C/D snoRNP assembly"/>
    <property type="evidence" value="ECO:0007669"/>
    <property type="project" value="TreeGrafter"/>
</dbReference>
<keyword evidence="1" id="KW-0479">Metal-binding</keyword>
<evidence type="ECO:0000256" key="4">
    <source>
        <dbReference type="PROSITE-ProRule" id="PRU00453"/>
    </source>
</evidence>
<dbReference type="STRING" id="1051891.A0A0C3QN43"/>
<evidence type="ECO:0000313" key="7">
    <source>
        <dbReference type="EMBL" id="KIO34565.1"/>
    </source>
</evidence>
<gene>
    <name evidence="7" type="ORF">M407DRAFT_240444</name>
</gene>
<name>A0A0C3QN43_9AGAM</name>
<dbReference type="GO" id="GO:0070761">
    <property type="term" value="C:pre-snoRNP complex"/>
    <property type="evidence" value="ECO:0007669"/>
    <property type="project" value="TreeGrafter"/>
</dbReference>
<dbReference type="EMBL" id="KN822942">
    <property type="protein sequence ID" value="KIO34565.1"/>
    <property type="molecule type" value="Genomic_DNA"/>
</dbReference>
<dbReference type="PANTHER" id="PTHR13483:SF11">
    <property type="entry name" value="ZINC FINGER HIT DOMAIN-CONTAINING PROTEIN 3"/>
    <property type="match status" value="1"/>
</dbReference>
<accession>A0A0C3QN43</accession>
<keyword evidence="8" id="KW-1185">Reference proteome</keyword>
<sequence>MGKQNTQLCQICEKQPFKYSCPACRVIYCSVPCFKDHKANSCSGATSSTTSSQPEAPNLSAVEEPKVDPTSESGSKSQGPPLPQNGPALVPPQVLKPLTSLRWPYVPEAPSYPDPLSQDEVKPIQLPQYEAIATSVDVREVLTTNPRLKDILRSIDALQGSARERELEKILGVAVDEQGRPASGGDEEDMKALRALAEAVEQVVRGEKAEGDVRGLDWGDEA</sequence>
<dbReference type="GO" id="GO:0000463">
    <property type="term" value="P:maturation of LSU-rRNA from tricistronic rRNA transcript (SSU-rRNA, 5.8S rRNA, LSU-rRNA)"/>
    <property type="evidence" value="ECO:0007669"/>
    <property type="project" value="TreeGrafter"/>
</dbReference>
<feature type="domain" description="HIT-type" evidence="6">
    <location>
        <begin position="9"/>
        <end position="42"/>
    </location>
</feature>
<organism evidence="7 8">
    <name type="scientific">Tulasnella calospora MUT 4182</name>
    <dbReference type="NCBI Taxonomy" id="1051891"/>
    <lineage>
        <taxon>Eukaryota</taxon>
        <taxon>Fungi</taxon>
        <taxon>Dikarya</taxon>
        <taxon>Basidiomycota</taxon>
        <taxon>Agaricomycotina</taxon>
        <taxon>Agaricomycetes</taxon>
        <taxon>Cantharellales</taxon>
        <taxon>Tulasnellaceae</taxon>
        <taxon>Tulasnella</taxon>
    </lineage>
</organism>
<dbReference type="GO" id="GO:0008270">
    <property type="term" value="F:zinc ion binding"/>
    <property type="evidence" value="ECO:0007669"/>
    <property type="project" value="UniProtKB-UniRule"/>
</dbReference>
<evidence type="ECO:0000256" key="3">
    <source>
        <dbReference type="ARBA" id="ARBA00022833"/>
    </source>
</evidence>
<proteinExistence type="predicted"/>
<reference evidence="7 8" key="1">
    <citation type="submission" date="2014-04" db="EMBL/GenBank/DDBJ databases">
        <authorList>
            <consortium name="DOE Joint Genome Institute"/>
            <person name="Kuo A."/>
            <person name="Girlanda M."/>
            <person name="Perotto S."/>
            <person name="Kohler A."/>
            <person name="Nagy L.G."/>
            <person name="Floudas D."/>
            <person name="Copeland A."/>
            <person name="Barry K.W."/>
            <person name="Cichocki N."/>
            <person name="Veneault-Fourrey C."/>
            <person name="LaButti K."/>
            <person name="Lindquist E.A."/>
            <person name="Lipzen A."/>
            <person name="Lundell T."/>
            <person name="Morin E."/>
            <person name="Murat C."/>
            <person name="Sun H."/>
            <person name="Tunlid A."/>
            <person name="Henrissat B."/>
            <person name="Grigoriev I.V."/>
            <person name="Hibbett D.S."/>
            <person name="Martin F."/>
            <person name="Nordberg H.P."/>
            <person name="Cantor M.N."/>
            <person name="Hua S.X."/>
        </authorList>
    </citation>
    <scope>NUCLEOTIDE SEQUENCE [LARGE SCALE GENOMIC DNA]</scope>
    <source>
        <strain evidence="7 8">MUT 4182</strain>
    </source>
</reference>
<dbReference type="SUPFAM" id="SSF144232">
    <property type="entry name" value="HIT/MYND zinc finger-like"/>
    <property type="match status" value="1"/>
</dbReference>
<evidence type="ECO:0000256" key="2">
    <source>
        <dbReference type="ARBA" id="ARBA00022771"/>
    </source>
</evidence>
<dbReference type="InterPro" id="IPR007529">
    <property type="entry name" value="Znf_HIT"/>
</dbReference>
<dbReference type="Pfam" id="PF04438">
    <property type="entry name" value="zf-HIT"/>
    <property type="match status" value="1"/>
</dbReference>